<sequence length="100" mass="10759">MPKSQSRPQRRPSAMAQQLGLPANSAGLALLCPMAPVALSETHLAMSKPDTRASALACSPIQVWREIAGLSCRLTAMADTAQNKGRRRLMVYTVHTRDGS</sequence>
<protein>
    <submittedName>
        <fullName evidence="1">HpaE protein</fullName>
    </submittedName>
</protein>
<dbReference type="Proteomes" id="UP000007069">
    <property type="component" value="Chromosome"/>
</dbReference>
<dbReference type="STRING" id="456327.BJD11_20795"/>
<organism evidence="2">
    <name type="scientific">Xanthomonas euvesicatoria pv. vesicatoria (strain 85-10)</name>
    <name type="common">Xanthomonas campestris pv. vesicatoria</name>
    <dbReference type="NCBI Taxonomy" id="316273"/>
    <lineage>
        <taxon>Bacteria</taxon>
        <taxon>Pseudomonadati</taxon>
        <taxon>Pseudomonadota</taxon>
        <taxon>Gammaproteobacteria</taxon>
        <taxon>Lysobacterales</taxon>
        <taxon>Lysobacteraceae</taxon>
        <taxon>Xanthomonas</taxon>
    </lineage>
</organism>
<evidence type="ECO:0000313" key="1">
    <source>
        <dbReference type="EMBL" id="CAJ22046.1"/>
    </source>
</evidence>
<reference evidence="1 2" key="1">
    <citation type="journal article" date="2005" name="J. Bacteriol.">
        <title>Insights into genome plasticity and pathogenicity of the plant pathogenic Bacterium Xanthomonas campestris pv. vesicatoria revealed by the complete genome sequence.</title>
        <authorList>
            <person name="Thieme F."/>
            <person name="Koebnik R."/>
            <person name="Bekel T."/>
            <person name="Berger C."/>
            <person name="Boch J."/>
            <person name="Buettner D."/>
            <person name="Caldana C."/>
            <person name="Gaigalat L."/>
            <person name="Goesmann A."/>
            <person name="Kay S."/>
            <person name="Kirchner O."/>
            <person name="Lanz C."/>
            <person name="Linke B."/>
            <person name="McHardy A.C."/>
            <person name="Meyer F."/>
            <person name="Mittenhuber G."/>
            <person name="Nies D.H."/>
            <person name="Niesbach-Kloesgen U."/>
            <person name="Patschkowski T."/>
            <person name="Rueckert C."/>
            <person name="Rupp O."/>
            <person name="Schneicker S."/>
            <person name="Schuster S.C."/>
            <person name="Vorhoelter F.J."/>
            <person name="Weber E."/>
            <person name="Puehler A."/>
            <person name="Bonas U."/>
            <person name="Bartels D."/>
            <person name="Kaiser O."/>
        </authorList>
    </citation>
    <scope>NUCLEOTIDE SEQUENCE [LARGE SCALE GENOMIC DNA]</scope>
    <source>
        <strain evidence="1 2">85-10</strain>
    </source>
</reference>
<proteinExistence type="predicted"/>
<dbReference type="KEGG" id="xcv:XCV0415"/>
<accession>Q3BYL7</accession>
<dbReference type="HOGENOM" id="CLU_2304932_0_0_6"/>
<dbReference type="EMBL" id="AM039952">
    <property type="protein sequence ID" value="CAJ22046.1"/>
    <property type="molecule type" value="Genomic_DNA"/>
</dbReference>
<gene>
    <name evidence="1" type="primary">hpaE</name>
    <name evidence="1" type="ordered locus">XCV0415</name>
</gene>
<name>Q3BYL7_XANE5</name>
<dbReference type="AlphaFoldDB" id="Q3BYL7"/>
<evidence type="ECO:0000313" key="2">
    <source>
        <dbReference type="Proteomes" id="UP000007069"/>
    </source>
</evidence>